<dbReference type="Proteomes" id="UP000008130">
    <property type="component" value="Chromosome"/>
</dbReference>
<feature type="compositionally biased region" description="Polar residues" evidence="1">
    <location>
        <begin position="1"/>
        <end position="14"/>
    </location>
</feature>
<name>F2J4J0_POLGS</name>
<accession>F2J4J0</accession>
<feature type="compositionally biased region" description="Basic and acidic residues" evidence="1">
    <location>
        <begin position="58"/>
        <end position="73"/>
    </location>
</feature>
<protein>
    <submittedName>
        <fullName evidence="2">Uncharacterized protein</fullName>
    </submittedName>
</protein>
<organism evidence="2 3">
    <name type="scientific">Polymorphum gilvum (strain LMG 25793 / CGMCC 1.9160 / SL003B-26A1)</name>
    <dbReference type="NCBI Taxonomy" id="991905"/>
    <lineage>
        <taxon>Bacteria</taxon>
        <taxon>Pseudomonadati</taxon>
        <taxon>Pseudomonadota</taxon>
        <taxon>Alphaproteobacteria</taxon>
        <taxon>Rhodobacterales</taxon>
        <taxon>Paracoccaceae</taxon>
        <taxon>Polymorphum</taxon>
    </lineage>
</organism>
<feature type="compositionally biased region" description="Polar residues" evidence="1">
    <location>
        <begin position="76"/>
        <end position="88"/>
    </location>
</feature>
<feature type="compositionally biased region" description="Low complexity" evidence="1">
    <location>
        <begin position="26"/>
        <end position="36"/>
    </location>
</feature>
<dbReference type="EMBL" id="CP002568">
    <property type="protein sequence ID" value="ADZ72762.1"/>
    <property type="molecule type" value="Genomic_DNA"/>
</dbReference>
<evidence type="ECO:0000256" key="1">
    <source>
        <dbReference type="SAM" id="MobiDB-lite"/>
    </source>
</evidence>
<reference evidence="2 3" key="1">
    <citation type="journal article" date="2011" name="J. Bacteriol.">
        <title>Complete genome sequence of Polymorphum gilvum SL003B-26A1T, a crude oil-degrading bacterium from oil-polluted saline soil.</title>
        <authorList>
            <person name="Li S.G."/>
            <person name="Tang Y.Q."/>
            <person name="Nie Y."/>
            <person name="Cai M."/>
            <person name="Wu X.L."/>
        </authorList>
    </citation>
    <scope>NUCLEOTIDE SEQUENCE [LARGE SCALE GENOMIC DNA]</scope>
    <source>
        <strain evidence="3">LMG 25793 / CGMCC 1.9160 / SL003B-26A1</strain>
    </source>
</reference>
<feature type="compositionally biased region" description="Low complexity" evidence="1">
    <location>
        <begin position="109"/>
        <end position="122"/>
    </location>
</feature>
<feature type="region of interest" description="Disordered" evidence="1">
    <location>
        <begin position="1"/>
        <end position="122"/>
    </location>
</feature>
<dbReference type="KEGG" id="pgv:SL003B_3822"/>
<sequence>MRSSQASPSLTWRPQSGRRPSRHARAPGQRPAQPAGLAVRRRSSARRQEPALAITNQPKERLASCPCGKEKRTAPGSEQSARQATSPASGKDAVRTGSAGRPEPEVPQASIGTSTSSSGAYC</sequence>
<evidence type="ECO:0000313" key="2">
    <source>
        <dbReference type="EMBL" id="ADZ72762.1"/>
    </source>
</evidence>
<dbReference type="HOGENOM" id="CLU_2024593_0_0_5"/>
<gene>
    <name evidence="2" type="ordered locus">SL003B_3822</name>
</gene>
<dbReference type="AlphaFoldDB" id="F2J4J0"/>
<evidence type="ECO:0000313" key="3">
    <source>
        <dbReference type="Proteomes" id="UP000008130"/>
    </source>
</evidence>
<proteinExistence type="predicted"/>
<keyword evidence="3" id="KW-1185">Reference proteome</keyword>